<protein>
    <submittedName>
        <fullName evidence="1">Uncharacterized protein</fullName>
    </submittedName>
</protein>
<dbReference type="EMBL" id="CADEAL010004070">
    <property type="protein sequence ID" value="CAB1450916.1"/>
    <property type="molecule type" value="Genomic_DNA"/>
</dbReference>
<reference evidence="1" key="1">
    <citation type="submission" date="2020-03" db="EMBL/GenBank/DDBJ databases">
        <authorList>
            <person name="Weist P."/>
        </authorList>
    </citation>
    <scope>NUCLEOTIDE SEQUENCE</scope>
</reference>
<gene>
    <name evidence="1" type="ORF">PLEPLA_LOCUS38608</name>
</gene>
<accession>A0A9N7Z5F5</accession>
<dbReference type="AlphaFoldDB" id="A0A9N7Z5F5"/>
<name>A0A9N7Z5F5_PLEPL</name>
<dbReference type="Proteomes" id="UP001153269">
    <property type="component" value="Unassembled WGS sequence"/>
</dbReference>
<keyword evidence="2" id="KW-1185">Reference proteome</keyword>
<organism evidence="1 2">
    <name type="scientific">Pleuronectes platessa</name>
    <name type="common">European plaice</name>
    <dbReference type="NCBI Taxonomy" id="8262"/>
    <lineage>
        <taxon>Eukaryota</taxon>
        <taxon>Metazoa</taxon>
        <taxon>Chordata</taxon>
        <taxon>Craniata</taxon>
        <taxon>Vertebrata</taxon>
        <taxon>Euteleostomi</taxon>
        <taxon>Actinopterygii</taxon>
        <taxon>Neopterygii</taxon>
        <taxon>Teleostei</taxon>
        <taxon>Neoteleostei</taxon>
        <taxon>Acanthomorphata</taxon>
        <taxon>Carangaria</taxon>
        <taxon>Pleuronectiformes</taxon>
        <taxon>Pleuronectoidei</taxon>
        <taxon>Pleuronectidae</taxon>
        <taxon>Pleuronectes</taxon>
    </lineage>
</organism>
<evidence type="ECO:0000313" key="1">
    <source>
        <dbReference type="EMBL" id="CAB1450916.1"/>
    </source>
</evidence>
<evidence type="ECO:0000313" key="2">
    <source>
        <dbReference type="Proteomes" id="UP001153269"/>
    </source>
</evidence>
<proteinExistence type="predicted"/>
<comment type="caution">
    <text evidence="1">The sequence shown here is derived from an EMBL/GenBank/DDBJ whole genome shotgun (WGS) entry which is preliminary data.</text>
</comment>
<sequence>MEEGWCGVVVVGWREGGEEEKVRGEDREKRSMTHQQVTAAASLLQCRWKLDPVKIRALEANIVKPCPRRRSWRITLPYAPSPLELVLRQTWMHAKTTLSYVCLGAGCHPGFATSINGIGWHMATLGQGWGRSGCLCQECVASLPKIGPDGLFWGLGVGRQLSIRQAEVGTNDHLLF</sequence>